<evidence type="ECO:0000313" key="4">
    <source>
        <dbReference type="Proteomes" id="UP001151071"/>
    </source>
</evidence>
<dbReference type="EMBL" id="JAPYYP010000004">
    <property type="protein sequence ID" value="MDA5107848.1"/>
    <property type="molecule type" value="Genomic_DNA"/>
</dbReference>
<proteinExistence type="predicted"/>
<dbReference type="Proteomes" id="UP001151071">
    <property type="component" value="Unassembled WGS sequence"/>
</dbReference>
<keyword evidence="1" id="KW-1133">Transmembrane helix</keyword>
<dbReference type="RefSeq" id="WP_271139658.1">
    <property type="nucleotide sequence ID" value="NZ_JAPYYP010000004.1"/>
</dbReference>
<keyword evidence="4" id="KW-1185">Reference proteome</keyword>
<comment type="caution">
    <text evidence="3">The sequence shown here is derived from an EMBL/GenBank/DDBJ whole genome shotgun (WGS) entry which is preliminary data.</text>
</comment>
<name>A0A9X3TNX3_9BACL</name>
<evidence type="ECO:0000313" key="3">
    <source>
        <dbReference type="EMBL" id="MDA5107848.1"/>
    </source>
</evidence>
<accession>A0A9X3TNX3</accession>
<dbReference type="GO" id="GO:0005886">
    <property type="term" value="C:plasma membrane"/>
    <property type="evidence" value="ECO:0007669"/>
    <property type="project" value="InterPro"/>
</dbReference>
<protein>
    <submittedName>
        <fullName evidence="3">Anti-sigma factor</fullName>
    </submittedName>
</protein>
<reference evidence="3" key="1">
    <citation type="submission" date="2022-12" db="EMBL/GenBank/DDBJ databases">
        <title>Draft genome sequence of the thermophilic strain Brevibacillus thermoruber HT42, isolated from Los Humeros, Puebla, Mexico, with biotechnological potential.</title>
        <authorList>
            <person name="Lara Sanchez J."/>
            <person name="Solis Palacios R."/>
            <person name="Bustos Baena A.S."/>
            <person name="Ruz Baez A.E."/>
            <person name="Espinosa Luna G."/>
            <person name="Oliart Ros R.M."/>
        </authorList>
    </citation>
    <scope>NUCLEOTIDE SEQUENCE</scope>
    <source>
        <strain evidence="3">HT42</strain>
    </source>
</reference>
<feature type="domain" description="Anti-sigma K factor RskA C-terminal" evidence="2">
    <location>
        <begin position="100"/>
        <end position="245"/>
    </location>
</feature>
<organism evidence="3 4">
    <name type="scientific">Brevibacillus thermoruber</name>
    <dbReference type="NCBI Taxonomy" id="33942"/>
    <lineage>
        <taxon>Bacteria</taxon>
        <taxon>Bacillati</taxon>
        <taxon>Bacillota</taxon>
        <taxon>Bacilli</taxon>
        <taxon>Bacillales</taxon>
        <taxon>Paenibacillaceae</taxon>
        <taxon>Brevibacillus</taxon>
    </lineage>
</organism>
<keyword evidence="1" id="KW-0472">Membrane</keyword>
<keyword evidence="1" id="KW-0812">Transmembrane</keyword>
<dbReference type="Pfam" id="PF10099">
    <property type="entry name" value="RskA_C"/>
    <property type="match status" value="1"/>
</dbReference>
<dbReference type="InterPro" id="IPR018764">
    <property type="entry name" value="RskA_C"/>
</dbReference>
<evidence type="ECO:0000256" key="1">
    <source>
        <dbReference type="SAM" id="Phobius"/>
    </source>
</evidence>
<evidence type="ECO:0000259" key="2">
    <source>
        <dbReference type="Pfam" id="PF10099"/>
    </source>
</evidence>
<sequence>MSDKHCGVNEEDVIDLVLGKLSAGRSEELAQHLHRCSRCSALHREWSAILDGSGGAGEPAELHAPARRTEPSPRLKTRLLRSIDARSRRPRRRRAAVLSSAAACVLLAALALVPLRGDVMDRAEPAPVFHGEPATSLFLRQNRIVNDPKTVLHQAVPVMRTNVRGYVWINDMSNELLILAEGLDPLEEKDYQVWFIIGDSRANAGVLQWKGRMAHLYVHDGDIRRVKNIAVSIEPKGGSFSPTGPEAMFVNIRP</sequence>
<feature type="transmembrane region" description="Helical" evidence="1">
    <location>
        <begin position="95"/>
        <end position="115"/>
    </location>
</feature>
<dbReference type="AlphaFoldDB" id="A0A9X3TNX3"/>
<gene>
    <name evidence="3" type="ORF">O3V59_05725</name>
</gene>